<keyword evidence="2" id="KW-1185">Reference proteome</keyword>
<accession>A0AAD9XVR1</accession>
<dbReference type="EMBL" id="VYYT01000884">
    <property type="protein sequence ID" value="KAK2728247.1"/>
    <property type="molecule type" value="Genomic_DNA"/>
</dbReference>
<proteinExistence type="predicted"/>
<protein>
    <submittedName>
        <fullName evidence="1">Uncharacterized protein</fullName>
    </submittedName>
</protein>
<evidence type="ECO:0000313" key="1">
    <source>
        <dbReference type="EMBL" id="KAK2728247.1"/>
    </source>
</evidence>
<name>A0AAD9XVR1_COLKA</name>
<comment type="caution">
    <text evidence="1">The sequence shown here is derived from an EMBL/GenBank/DDBJ whole genome shotgun (WGS) entry which is preliminary data.</text>
</comment>
<dbReference type="AlphaFoldDB" id="A0AAD9XVR1"/>
<organism evidence="1 2">
    <name type="scientific">Colletotrichum kahawae</name>
    <name type="common">Coffee berry disease fungus</name>
    <dbReference type="NCBI Taxonomy" id="34407"/>
    <lineage>
        <taxon>Eukaryota</taxon>
        <taxon>Fungi</taxon>
        <taxon>Dikarya</taxon>
        <taxon>Ascomycota</taxon>
        <taxon>Pezizomycotina</taxon>
        <taxon>Sordariomycetes</taxon>
        <taxon>Hypocreomycetidae</taxon>
        <taxon>Glomerellales</taxon>
        <taxon>Glomerellaceae</taxon>
        <taxon>Colletotrichum</taxon>
        <taxon>Colletotrichum gloeosporioides species complex</taxon>
    </lineage>
</organism>
<evidence type="ECO:0000313" key="2">
    <source>
        <dbReference type="Proteomes" id="UP001281614"/>
    </source>
</evidence>
<dbReference type="Proteomes" id="UP001281614">
    <property type="component" value="Unassembled WGS sequence"/>
</dbReference>
<sequence>MPDDWKELSLMTRSFTKSLRFVYLVKWYGRMGGRRGLMTLVWFLIHTEILPGSNIPKRNSWRLVIWNAIPSPLLYSLHYSHVVLTYVHA</sequence>
<reference evidence="1" key="1">
    <citation type="submission" date="2023-02" db="EMBL/GenBank/DDBJ databases">
        <title>Colletotrichum kahawae CIFC_Que2 genome sequencing and assembly.</title>
        <authorList>
            <person name="Baroncelli R."/>
        </authorList>
    </citation>
    <scope>NUCLEOTIDE SEQUENCE</scope>
    <source>
        <strain evidence="1">CIFC_Que2</strain>
    </source>
</reference>
<gene>
    <name evidence="1" type="ORF">CKAH01_11142</name>
</gene>